<sequence length="449" mass="46901">MASELAGYPYSEVRFDKAARLVDPGDRIGVQRMVAENAVTDLVVLAHGWNNDMDEARVLYRTLAGSLRALQDGGDGPLVGNRRLGLVGVLWPSKKFAETDLIPGGAASFGTDPREHLERRIDDLRDAFDAADGEAMLAEARSLTGSLEDSAAARRRFAELIRSAVPGDAGEDEDASRVFLDLDADQLFAQLDDPTLDDPTLLPPVGEGGGGGAAVLDLPAVGGDAGTGLDGGAGAGFGLGGMVKAAERLLNFATYYQMKARAGLVGGRGLAPLLREVVTPPLRVHLVGHSFGGRLVTAAAASDDGVAHVDSLVLLQAAFSQYGFAQDWEPHVDGAFRKVLTEGRLTGPLVITHTRNDRAVGIAYAIASRIANQVGAEVGGPRSRFGGIGANGAQLTPEVEQLALLPIGGRYAFAPGRVYNLRADTFIADHSAVTGREVAHAILSSVAIA</sequence>
<protein>
    <recommendedName>
        <fullName evidence="3">Alpha/beta hydrolase</fullName>
    </recommendedName>
</protein>
<dbReference type="SUPFAM" id="SSF53474">
    <property type="entry name" value="alpha/beta-Hydrolases"/>
    <property type="match status" value="1"/>
</dbReference>
<gene>
    <name evidence="1" type="ORF">EUA98_04775</name>
</gene>
<keyword evidence="2" id="KW-1185">Reference proteome</keyword>
<dbReference type="InterPro" id="IPR029058">
    <property type="entry name" value="AB_hydrolase_fold"/>
</dbReference>
<dbReference type="Gene3D" id="3.40.50.1820">
    <property type="entry name" value="alpha/beta hydrolase"/>
    <property type="match status" value="1"/>
</dbReference>
<dbReference type="OrthoDB" id="280053at2"/>
<dbReference type="EMBL" id="SDWW01000008">
    <property type="protein sequence ID" value="RYV52085.1"/>
    <property type="molecule type" value="Genomic_DNA"/>
</dbReference>
<organism evidence="1 2">
    <name type="scientific">Pengzhenrongella frigida</name>
    <dbReference type="NCBI Taxonomy" id="1259133"/>
    <lineage>
        <taxon>Bacteria</taxon>
        <taxon>Bacillati</taxon>
        <taxon>Actinomycetota</taxon>
        <taxon>Actinomycetes</taxon>
        <taxon>Micrococcales</taxon>
        <taxon>Pengzhenrongella</taxon>
    </lineage>
</organism>
<evidence type="ECO:0000313" key="2">
    <source>
        <dbReference type="Proteomes" id="UP000293764"/>
    </source>
</evidence>
<comment type="caution">
    <text evidence="1">The sequence shown here is derived from an EMBL/GenBank/DDBJ whole genome shotgun (WGS) entry which is preliminary data.</text>
</comment>
<reference evidence="1 2" key="1">
    <citation type="submission" date="2019-01" db="EMBL/GenBank/DDBJ databases">
        <title>Novel species of Cellulomonas.</title>
        <authorList>
            <person name="Liu Q."/>
            <person name="Xin Y.-H."/>
        </authorList>
    </citation>
    <scope>NUCLEOTIDE SEQUENCE [LARGE SCALE GENOMIC DNA]</scope>
    <source>
        <strain evidence="1 2">HLT2-17</strain>
    </source>
</reference>
<evidence type="ECO:0000313" key="1">
    <source>
        <dbReference type="EMBL" id="RYV52085.1"/>
    </source>
</evidence>
<accession>A0A4Q5N1W8</accession>
<dbReference type="AlphaFoldDB" id="A0A4Q5N1W8"/>
<proteinExistence type="predicted"/>
<dbReference type="Proteomes" id="UP000293764">
    <property type="component" value="Unassembled WGS sequence"/>
</dbReference>
<name>A0A4Q5N1W8_9MICO</name>
<dbReference type="RefSeq" id="WP_130101533.1">
    <property type="nucleotide sequence ID" value="NZ_SDWW01000008.1"/>
</dbReference>
<evidence type="ECO:0008006" key="3">
    <source>
        <dbReference type="Google" id="ProtNLM"/>
    </source>
</evidence>